<dbReference type="Proteomes" id="UP000568380">
    <property type="component" value="Unassembled WGS sequence"/>
</dbReference>
<keyword evidence="4" id="KW-1185">Reference proteome</keyword>
<dbReference type="InterPro" id="IPR005543">
    <property type="entry name" value="PASTA_dom"/>
</dbReference>
<dbReference type="RefSeq" id="WP_184960316.1">
    <property type="nucleotide sequence ID" value="NZ_JACHIN010000002.1"/>
</dbReference>
<dbReference type="Pfam" id="PF03793">
    <property type="entry name" value="PASTA"/>
    <property type="match status" value="3"/>
</dbReference>
<dbReference type="Gene3D" id="3.30.10.20">
    <property type="match status" value="4"/>
</dbReference>
<feature type="domain" description="PASTA" evidence="2">
    <location>
        <begin position="591"/>
        <end position="655"/>
    </location>
</feature>
<evidence type="ECO:0000313" key="4">
    <source>
        <dbReference type="Proteomes" id="UP000568380"/>
    </source>
</evidence>
<accession>A0A7W7ZZJ7</accession>
<proteinExistence type="predicted"/>
<feature type="region of interest" description="Disordered" evidence="1">
    <location>
        <begin position="351"/>
        <end position="399"/>
    </location>
</feature>
<evidence type="ECO:0000256" key="1">
    <source>
        <dbReference type="SAM" id="MobiDB-lite"/>
    </source>
</evidence>
<dbReference type="EMBL" id="JACHIN010000002">
    <property type="protein sequence ID" value="MBB5076753.1"/>
    <property type="molecule type" value="Genomic_DNA"/>
</dbReference>
<feature type="region of interest" description="Disordered" evidence="1">
    <location>
        <begin position="556"/>
        <end position="582"/>
    </location>
</feature>
<dbReference type="CDD" id="cd06577">
    <property type="entry name" value="PASTA_pknB"/>
    <property type="match status" value="4"/>
</dbReference>
<comment type="caution">
    <text evidence="3">The sequence shown here is derived from an EMBL/GenBank/DDBJ whole genome shotgun (WGS) entry which is preliminary data.</text>
</comment>
<evidence type="ECO:0000313" key="3">
    <source>
        <dbReference type="EMBL" id="MBB5076753.1"/>
    </source>
</evidence>
<dbReference type="PROSITE" id="PS51178">
    <property type="entry name" value="PASTA"/>
    <property type="match status" value="2"/>
</dbReference>
<sequence>MINRVLMATLAVALVVAVGFGTGYTTSKAAFSDDVAYLPKGSGVGRFNASSNEVDARTAVDLATGDQVLEVVQVRPDSVWVVNHDTNTVTPLPTDTLQPGKGIKKAADHKLKLLAGGGQAYLLDKSTGKLDKLDGTHGKPGTLQIPPVADAVADTGGTVWAYTRPTGELLEISKGALKGRHTVADPGALGTLTTVANLPVVYLDDTGQAAMYDSGGLRRKLELSARQGLVSQPGTTSSVVTVVSRAEGTLTVGDFQSRRMTNVTLKGRANHQFDRPLVHHGRVYVPDYTKLQLVIVELATGRIRSETVPSKSGEFQLTARDDRVWVNDQKHPITLSFDANGKRIEIDAGTTKGAEDDALPSPKPSPTPTPPVVRASDPPEQRTPPKIVSPTAAPKPRHETVPNLVGMAKAQACERLEPNLRCVAVARQDETAQEATGTVLSTTPSGGTRVPRGSAVTVYYRGPLAVPKIMGLPADQACQKLDEAQLQCVRRPSGTAKTAAGVGVVQAQDPQPDSPAETGTKVTITFPGEIEVGTYTNLPITDACAAVQQAGLVCKPQESGPGKPSDVVQSQQPTPGSGLAQNGTVTVTYLGKPAVPSVKGMTPDAACAALRTAFLDCAPKASGAATLETNKILAQAPEAGTRQPSGTAVTIEYQPTDPAALNRFKAPAPRRGNFLSPGGGAPAADWHPFPAIGRVYRVEDAGKVNGLHIVNRSRCESKCGEAGGYYFSANPTPQPDWAFEGPAFACFVQPIPGTVPLQALFNKQAVAWAWAPADSGEYNTFVQGGFEPRFTVCHVWPR</sequence>
<feature type="domain" description="PASTA" evidence="2">
    <location>
        <begin position="395"/>
        <end position="462"/>
    </location>
</feature>
<protein>
    <submittedName>
        <fullName evidence="3">Beta-lactam-binding protein with PASTA domain</fullName>
    </submittedName>
</protein>
<gene>
    <name evidence="3" type="ORF">HNR40_002217</name>
</gene>
<organism evidence="3 4">
    <name type="scientific">Nonomuraea endophytica</name>
    <dbReference type="NCBI Taxonomy" id="714136"/>
    <lineage>
        <taxon>Bacteria</taxon>
        <taxon>Bacillati</taxon>
        <taxon>Actinomycetota</taxon>
        <taxon>Actinomycetes</taxon>
        <taxon>Streptosporangiales</taxon>
        <taxon>Streptosporangiaceae</taxon>
        <taxon>Nonomuraea</taxon>
    </lineage>
</organism>
<dbReference type="AlphaFoldDB" id="A0A7W7ZZJ7"/>
<feature type="region of interest" description="Disordered" evidence="1">
    <location>
        <begin position="500"/>
        <end position="520"/>
    </location>
</feature>
<feature type="compositionally biased region" description="Polar residues" evidence="1">
    <location>
        <begin position="567"/>
        <end position="582"/>
    </location>
</feature>
<feature type="compositionally biased region" description="Pro residues" evidence="1">
    <location>
        <begin position="361"/>
        <end position="371"/>
    </location>
</feature>
<name>A0A7W7ZZJ7_9ACTN</name>
<evidence type="ECO:0000259" key="2">
    <source>
        <dbReference type="PROSITE" id="PS51178"/>
    </source>
</evidence>
<reference evidence="3 4" key="1">
    <citation type="submission" date="2020-08" db="EMBL/GenBank/DDBJ databases">
        <title>Genomic Encyclopedia of Type Strains, Phase IV (KMG-IV): sequencing the most valuable type-strain genomes for metagenomic binning, comparative biology and taxonomic classification.</title>
        <authorList>
            <person name="Goeker M."/>
        </authorList>
    </citation>
    <scope>NUCLEOTIDE SEQUENCE [LARGE SCALE GENOMIC DNA]</scope>
    <source>
        <strain evidence="3 4">DSM 45385</strain>
    </source>
</reference>
<dbReference type="SMART" id="SM00740">
    <property type="entry name" value="PASTA"/>
    <property type="match status" value="4"/>
</dbReference>